<sequence length="143" mass="16084">MGVESTIGKPGGVHLIGAVDAMWMTGDGTDVTSKPKGTIEVKSPWSMGEVIDIIATYEAESRLKERQHKHKKIFRAVNQVYGYMSANSHKYGVLTNFNCTWFFERSFRDHEGDCLRVSRPFYHNAIRPDLCGDIGIKFNIISA</sequence>
<accession>A0A075B177</accession>
<organism evidence="1 2">
    <name type="scientific">Rozella allomycis (strain CSF55)</name>
    <dbReference type="NCBI Taxonomy" id="988480"/>
    <lineage>
        <taxon>Eukaryota</taxon>
        <taxon>Fungi</taxon>
        <taxon>Fungi incertae sedis</taxon>
        <taxon>Cryptomycota</taxon>
        <taxon>Cryptomycota incertae sedis</taxon>
        <taxon>Rozella</taxon>
    </lineage>
</organism>
<dbReference type="HOGENOM" id="CLU_150835_0_0_1"/>
<feature type="non-terminal residue" evidence="1">
    <location>
        <position position="143"/>
    </location>
</feature>
<gene>
    <name evidence="1" type="ORF">O9G_006410</name>
</gene>
<protein>
    <submittedName>
        <fullName evidence="1">Uncharacterized protein</fullName>
    </submittedName>
</protein>
<dbReference type="AlphaFoldDB" id="A0A075B177"/>
<reference evidence="1 2" key="1">
    <citation type="journal article" date="2013" name="Curr. Biol.">
        <title>Shared signatures of parasitism and phylogenomics unite Cryptomycota and microsporidia.</title>
        <authorList>
            <person name="James T.Y."/>
            <person name="Pelin A."/>
            <person name="Bonen L."/>
            <person name="Ahrendt S."/>
            <person name="Sain D."/>
            <person name="Corradi N."/>
            <person name="Stajich J.E."/>
        </authorList>
    </citation>
    <scope>NUCLEOTIDE SEQUENCE [LARGE SCALE GENOMIC DNA]</scope>
    <source>
        <strain evidence="1 2">CSF55</strain>
    </source>
</reference>
<dbReference type="EMBL" id="KE560583">
    <property type="protein sequence ID" value="EPZ36340.1"/>
    <property type="molecule type" value="Genomic_DNA"/>
</dbReference>
<evidence type="ECO:0000313" key="1">
    <source>
        <dbReference type="EMBL" id="EPZ36340.1"/>
    </source>
</evidence>
<proteinExistence type="predicted"/>
<dbReference type="Proteomes" id="UP000030755">
    <property type="component" value="Unassembled WGS sequence"/>
</dbReference>
<name>A0A075B177_ROZAC</name>
<keyword evidence="2" id="KW-1185">Reference proteome</keyword>
<evidence type="ECO:0000313" key="2">
    <source>
        <dbReference type="Proteomes" id="UP000030755"/>
    </source>
</evidence>
<dbReference type="OrthoDB" id="2440371at2759"/>